<dbReference type="Proteomes" id="UP000076420">
    <property type="component" value="Unassembled WGS sequence"/>
</dbReference>
<reference evidence="4" key="1">
    <citation type="submission" date="2020-05" db="UniProtKB">
        <authorList>
            <consortium name="EnsemblMetazoa"/>
        </authorList>
    </citation>
    <scope>IDENTIFICATION</scope>
    <source>
        <strain evidence="4">BB02</strain>
    </source>
</reference>
<dbReference type="PANTHER" id="PTHR11412">
    <property type="entry name" value="MACROGLOBULIN / COMPLEMENT"/>
    <property type="match status" value="1"/>
</dbReference>
<organism evidence="4 5">
    <name type="scientific">Biomphalaria glabrata</name>
    <name type="common">Bloodfluke planorb</name>
    <name type="synonym">Freshwater snail</name>
    <dbReference type="NCBI Taxonomy" id="6526"/>
    <lineage>
        <taxon>Eukaryota</taxon>
        <taxon>Metazoa</taxon>
        <taxon>Spiralia</taxon>
        <taxon>Lophotrochozoa</taxon>
        <taxon>Mollusca</taxon>
        <taxon>Gastropoda</taxon>
        <taxon>Heterobranchia</taxon>
        <taxon>Euthyneura</taxon>
        <taxon>Panpulmonata</taxon>
        <taxon>Hygrophila</taxon>
        <taxon>Lymnaeoidea</taxon>
        <taxon>Planorbidae</taxon>
        <taxon>Biomphalaria</taxon>
    </lineage>
</organism>
<dbReference type="SUPFAM" id="SSF48239">
    <property type="entry name" value="Terpenoid cyclases/Protein prenyltransferases"/>
    <property type="match status" value="1"/>
</dbReference>
<sequence>MKLGYQRQVENYRHEDGSYSAWGDKFGNAESGSTWLTAFVIRSFAQASKFISVDNNVLETGIEFLKSCQDRTGKFIERGQVFHSDMQSGTGSGDGLTVYVLISMLEASQALGENYRCHGPKWTLKILKLFKVNRPQVTWAPHI</sequence>
<accession>A0A2C9KLB9</accession>
<name>A0A2C9KLB9_BIOGL</name>
<dbReference type="Gene3D" id="1.50.10.20">
    <property type="match status" value="1"/>
</dbReference>
<evidence type="ECO:0000313" key="5">
    <source>
        <dbReference type="Proteomes" id="UP000076420"/>
    </source>
</evidence>
<dbReference type="AlphaFoldDB" id="A0A2C9KLB9"/>
<dbReference type="GO" id="GO:0005615">
    <property type="term" value="C:extracellular space"/>
    <property type="evidence" value="ECO:0007669"/>
    <property type="project" value="InterPro"/>
</dbReference>
<dbReference type="EnsemblMetazoa" id="BGLB021035-RA">
    <property type="protein sequence ID" value="BGLB021035-PA"/>
    <property type="gene ID" value="BGLB021035"/>
</dbReference>
<keyword evidence="2" id="KW-0882">Thioester bond</keyword>
<evidence type="ECO:0000256" key="2">
    <source>
        <dbReference type="ARBA" id="ARBA00022966"/>
    </source>
</evidence>
<dbReference type="InterPro" id="IPR008930">
    <property type="entry name" value="Terpenoid_cyclase/PrenylTrfase"/>
</dbReference>
<feature type="domain" description="Alpha-macroglobulin-like TED" evidence="3">
    <location>
        <begin position="1"/>
        <end position="112"/>
    </location>
</feature>
<gene>
    <name evidence="4" type="primary">106077954</name>
</gene>
<evidence type="ECO:0000313" key="4">
    <source>
        <dbReference type="EnsemblMetazoa" id="BGLB021035-PA"/>
    </source>
</evidence>
<dbReference type="InterPro" id="IPR050473">
    <property type="entry name" value="A2M/Complement_sys"/>
</dbReference>
<proteinExistence type="predicted"/>
<protein>
    <recommendedName>
        <fullName evidence="3">Alpha-macroglobulin-like TED domain-containing protein</fullName>
    </recommendedName>
</protein>
<dbReference type="PANTHER" id="PTHR11412:SF136">
    <property type="entry name" value="CD109 ANTIGEN"/>
    <property type="match status" value="1"/>
</dbReference>
<evidence type="ECO:0000256" key="1">
    <source>
        <dbReference type="ARBA" id="ARBA00022729"/>
    </source>
</evidence>
<dbReference type="KEGG" id="bgt:106077954"/>
<dbReference type="STRING" id="6526.A0A2C9KLB9"/>
<dbReference type="VEuPathDB" id="VectorBase:BGLB021035"/>
<dbReference type="InterPro" id="IPR011626">
    <property type="entry name" value="Alpha-macroglobulin_TED"/>
</dbReference>
<dbReference type="Pfam" id="PF07678">
    <property type="entry name" value="TED_complement"/>
    <property type="match status" value="1"/>
</dbReference>
<keyword evidence="1" id="KW-0732">Signal</keyword>
<evidence type="ECO:0000259" key="3">
    <source>
        <dbReference type="Pfam" id="PF07678"/>
    </source>
</evidence>